<dbReference type="RefSeq" id="WP_134128239.1">
    <property type="nucleotide sequence ID" value="NZ_SODU01000001.1"/>
</dbReference>
<accession>A0ABY2FP33</accession>
<dbReference type="Proteomes" id="UP000295060">
    <property type="component" value="Unassembled WGS sequence"/>
</dbReference>
<proteinExistence type="predicted"/>
<dbReference type="EMBL" id="SODU01000001">
    <property type="protein sequence ID" value="TDW94896.1"/>
    <property type="molecule type" value="Genomic_DNA"/>
</dbReference>
<sequence>MNGPVDDSAQRIERATADLEDLRRLLVRAGEGEIDPAELRSALEAYWSGNRPVLVAMAAWLGEQLRVQTLQALYQWRAELTRSVSPRRDPPR</sequence>
<comment type="caution">
    <text evidence="1">The sequence shown here is derived from an EMBL/GenBank/DDBJ whole genome shotgun (WGS) entry which is preliminary data.</text>
</comment>
<evidence type="ECO:0000313" key="1">
    <source>
        <dbReference type="EMBL" id="TDW94896.1"/>
    </source>
</evidence>
<organism evidence="1 2">
    <name type="scientific">Kribbella pratensis</name>
    <dbReference type="NCBI Taxonomy" id="2512112"/>
    <lineage>
        <taxon>Bacteria</taxon>
        <taxon>Bacillati</taxon>
        <taxon>Actinomycetota</taxon>
        <taxon>Actinomycetes</taxon>
        <taxon>Propionibacteriales</taxon>
        <taxon>Kribbellaceae</taxon>
        <taxon>Kribbella</taxon>
    </lineage>
</organism>
<protein>
    <submittedName>
        <fullName evidence="1">Uncharacterized protein</fullName>
    </submittedName>
</protein>
<gene>
    <name evidence="1" type="ORF">EV137_2220</name>
</gene>
<keyword evidence="2" id="KW-1185">Reference proteome</keyword>
<name>A0ABY2FP33_9ACTN</name>
<reference evidence="1 2" key="1">
    <citation type="submission" date="2019-03" db="EMBL/GenBank/DDBJ databases">
        <title>Genomic Encyclopedia of Type Strains, Phase III (KMG-III): the genomes of soil and plant-associated and newly described type strains.</title>
        <authorList>
            <person name="Whitman W."/>
        </authorList>
    </citation>
    <scope>NUCLEOTIDE SEQUENCE [LARGE SCALE GENOMIC DNA]</scope>
    <source>
        <strain evidence="1 2">VKMAc-2574</strain>
    </source>
</reference>
<evidence type="ECO:0000313" key="2">
    <source>
        <dbReference type="Proteomes" id="UP000295060"/>
    </source>
</evidence>